<comment type="caution">
    <text evidence="1">The sequence shown here is derived from an EMBL/GenBank/DDBJ whole genome shotgun (WGS) entry which is preliminary data.</text>
</comment>
<sequence>MVDNFNWGWAVAATTAIKANASSIIDFFMSELIFSSANQNSGSPREKQRQNAFPLETERLWNNRQNVGCDFLSNFTE</sequence>
<organism evidence="1">
    <name type="scientific">gut metagenome</name>
    <dbReference type="NCBI Taxonomy" id="749906"/>
    <lineage>
        <taxon>unclassified sequences</taxon>
        <taxon>metagenomes</taxon>
        <taxon>organismal metagenomes</taxon>
    </lineage>
</organism>
<name>J9GIM1_9ZZZZ</name>
<protein>
    <submittedName>
        <fullName evidence="1">Uncharacterized protein</fullName>
    </submittedName>
</protein>
<evidence type="ECO:0000313" key="1">
    <source>
        <dbReference type="EMBL" id="EJX07442.1"/>
    </source>
</evidence>
<dbReference type="AlphaFoldDB" id="J9GIM1"/>
<dbReference type="EMBL" id="AMCI01000884">
    <property type="protein sequence ID" value="EJX07442.1"/>
    <property type="molecule type" value="Genomic_DNA"/>
</dbReference>
<accession>J9GIM1</accession>
<proteinExistence type="predicted"/>
<reference evidence="1" key="1">
    <citation type="journal article" date="2012" name="PLoS ONE">
        <title>Gene sets for utilization of primary and secondary nutrition supplies in the distal gut of endangered iberian lynx.</title>
        <authorList>
            <person name="Alcaide M."/>
            <person name="Messina E."/>
            <person name="Richter M."/>
            <person name="Bargiela R."/>
            <person name="Peplies J."/>
            <person name="Huws S.A."/>
            <person name="Newbold C.J."/>
            <person name="Golyshin P.N."/>
            <person name="Simon M.A."/>
            <person name="Lopez G."/>
            <person name="Yakimov M.M."/>
            <person name="Ferrer M."/>
        </authorList>
    </citation>
    <scope>NUCLEOTIDE SEQUENCE</scope>
</reference>
<gene>
    <name evidence="1" type="ORF">EVA_04452</name>
</gene>